<dbReference type="CDD" id="cd18186">
    <property type="entry name" value="BTB_POZ_ZBTB_KLHL-like"/>
    <property type="match status" value="1"/>
</dbReference>
<dbReference type="SMART" id="SM00225">
    <property type="entry name" value="BTB"/>
    <property type="match status" value="1"/>
</dbReference>
<sequence length="355" mass="40121">MAPFKSTVLAFLVAAVAVIFGFLWKRYNIRLSPIGPNSLESPIKTPSFDTAERYRDNSTSTNTEADSAPRPFILPANRKEYVFVHCAYTVPVTAFVQEADTSFHVPGYYCSSKFTDLTIKTDDKERKVHKVVVCVQSEYFSLMLEEKWEPHAVNNTVISYGAKQETSNDIISISVDYPGAIGAMIDFLYEGDYSIYDETIPDALNHLRMYKLADRYGIPQLKSCAKEKFRNTAENNITSWGMDVVKQVNREVYTDAVSGGDTGLCDILIQIIIYYLKTLSAQSGFIHTFDGLQGFAYQIIVDQGFDPENRDDYTCKNKACKAPYTGKRWAGDEGRYICCPRCGKLYCLKPREPHI</sequence>
<accession>A0A2B7XRE6</accession>
<dbReference type="Pfam" id="PF00651">
    <property type="entry name" value="BTB"/>
    <property type="match status" value="1"/>
</dbReference>
<keyword evidence="4" id="KW-1185">Reference proteome</keyword>
<gene>
    <name evidence="3" type="ORF">AJ79_04949</name>
</gene>
<dbReference type="Gene3D" id="3.30.710.10">
    <property type="entry name" value="Potassium Channel Kv1.1, Chain A"/>
    <property type="match status" value="1"/>
</dbReference>
<protein>
    <recommendedName>
        <fullName evidence="2">BTB domain-containing protein</fullName>
    </recommendedName>
</protein>
<evidence type="ECO:0000256" key="1">
    <source>
        <dbReference type="SAM" id="Phobius"/>
    </source>
</evidence>
<feature type="domain" description="BTB" evidence="2">
    <location>
        <begin position="115"/>
        <end position="197"/>
    </location>
</feature>
<reference evidence="3 4" key="1">
    <citation type="submission" date="2017-10" db="EMBL/GenBank/DDBJ databases">
        <title>Comparative genomics in systemic dimorphic fungi from Ajellomycetaceae.</title>
        <authorList>
            <person name="Munoz J.F."/>
            <person name="Mcewen J.G."/>
            <person name="Clay O.K."/>
            <person name="Cuomo C.A."/>
        </authorList>
    </citation>
    <scope>NUCLEOTIDE SEQUENCE [LARGE SCALE GENOMIC DNA]</scope>
    <source>
        <strain evidence="3 4">UAMH5409</strain>
    </source>
</reference>
<keyword evidence="1" id="KW-0472">Membrane</keyword>
<dbReference type="InterPro" id="IPR000210">
    <property type="entry name" value="BTB/POZ_dom"/>
</dbReference>
<feature type="transmembrane region" description="Helical" evidence="1">
    <location>
        <begin position="6"/>
        <end position="24"/>
    </location>
</feature>
<proteinExistence type="predicted"/>
<dbReference type="PROSITE" id="PS50097">
    <property type="entry name" value="BTB"/>
    <property type="match status" value="1"/>
</dbReference>
<organism evidence="3 4">
    <name type="scientific">Helicocarpus griseus UAMH5409</name>
    <dbReference type="NCBI Taxonomy" id="1447875"/>
    <lineage>
        <taxon>Eukaryota</taxon>
        <taxon>Fungi</taxon>
        <taxon>Dikarya</taxon>
        <taxon>Ascomycota</taxon>
        <taxon>Pezizomycotina</taxon>
        <taxon>Eurotiomycetes</taxon>
        <taxon>Eurotiomycetidae</taxon>
        <taxon>Onygenales</taxon>
        <taxon>Ajellomycetaceae</taxon>
        <taxon>Helicocarpus</taxon>
    </lineage>
</organism>
<evidence type="ECO:0000259" key="2">
    <source>
        <dbReference type="PROSITE" id="PS50097"/>
    </source>
</evidence>
<dbReference type="EMBL" id="PDNB01000074">
    <property type="protein sequence ID" value="PGH11333.1"/>
    <property type="molecule type" value="Genomic_DNA"/>
</dbReference>
<dbReference type="InterPro" id="IPR011333">
    <property type="entry name" value="SKP1/BTB/POZ_sf"/>
</dbReference>
<dbReference type="STRING" id="1447875.A0A2B7XRE6"/>
<comment type="caution">
    <text evidence="3">The sequence shown here is derived from an EMBL/GenBank/DDBJ whole genome shotgun (WGS) entry which is preliminary data.</text>
</comment>
<evidence type="ECO:0000313" key="3">
    <source>
        <dbReference type="EMBL" id="PGH11333.1"/>
    </source>
</evidence>
<keyword evidence="1" id="KW-1133">Transmembrane helix</keyword>
<dbReference type="PANTHER" id="PTHR47843">
    <property type="entry name" value="BTB DOMAIN-CONTAINING PROTEIN-RELATED"/>
    <property type="match status" value="1"/>
</dbReference>
<dbReference type="Proteomes" id="UP000223968">
    <property type="component" value="Unassembled WGS sequence"/>
</dbReference>
<dbReference type="OrthoDB" id="6359816at2759"/>
<name>A0A2B7XRE6_9EURO</name>
<evidence type="ECO:0000313" key="4">
    <source>
        <dbReference type="Proteomes" id="UP000223968"/>
    </source>
</evidence>
<dbReference type="PANTHER" id="PTHR47843:SF5">
    <property type="entry name" value="BTB_POZ DOMAIN PROTEIN"/>
    <property type="match status" value="1"/>
</dbReference>
<dbReference type="SUPFAM" id="SSF54695">
    <property type="entry name" value="POZ domain"/>
    <property type="match status" value="1"/>
</dbReference>
<dbReference type="AlphaFoldDB" id="A0A2B7XRE6"/>
<keyword evidence="1" id="KW-0812">Transmembrane</keyword>